<evidence type="ECO:0000259" key="7">
    <source>
        <dbReference type="PROSITE" id="PS50863"/>
    </source>
</evidence>
<keyword evidence="6" id="KW-0175">Coiled coil</keyword>
<dbReference type="PROSITE" id="PS50863">
    <property type="entry name" value="B3"/>
    <property type="match status" value="1"/>
</dbReference>
<dbReference type="GO" id="GO:0005634">
    <property type="term" value="C:nucleus"/>
    <property type="evidence" value="ECO:0007669"/>
    <property type="project" value="UniProtKB-SubCell"/>
</dbReference>
<evidence type="ECO:0000256" key="6">
    <source>
        <dbReference type="SAM" id="Coils"/>
    </source>
</evidence>
<comment type="caution">
    <text evidence="8">The sequence shown here is derived from an EMBL/GenBank/DDBJ whole genome shotgun (WGS) entry which is preliminary data.</text>
</comment>
<dbReference type="Gene3D" id="2.40.330.10">
    <property type="entry name" value="DNA-binding pseudobarrel domain"/>
    <property type="match status" value="1"/>
</dbReference>
<dbReference type="SMART" id="SM01019">
    <property type="entry name" value="B3"/>
    <property type="match status" value="1"/>
</dbReference>
<dbReference type="InterPro" id="IPR044837">
    <property type="entry name" value="REM16-like"/>
</dbReference>
<sequence length="433" mass="49119">MVAMHIGSYPLNVEAGEGEAAAAHNMTKINMELEKELREERDRLHLLHTEEELANFITSQELDNSKRSLARLKESTALLEEECRALRAREQRDRERMKSLQEELETKERVCKEKLIELKTENTRAMNEVYHWKKKYGELEARALRMVEENLKEAQERERERNAPKLPRNAALKSIDSGDDEMVDTSEEGILLTPEPKRMRTPKVESSDIDEEDFAPIGDLRKKKRLVEVAPSQKPSAPIPRHCGVRDVDGAEETSAKVTKARCTQKAAEVGLPSYPKGRAYTGRTSSRVLQVSALMRAEKRQSELKSCHPSFVRSILRSHVSSGFWLGIPSKFCKDNLPPNTLRMVLEDEKGLECETTYIGSRGLSGGWRAFALSHDLEIGDALVFELITPTRFKVYIFKAISEGTNKDIVDNVADEVSSARGAKSIIRRRIF</sequence>
<dbReference type="AlphaFoldDB" id="A0AAX6ELG9"/>
<dbReference type="Proteomes" id="UP001140949">
    <property type="component" value="Unassembled WGS sequence"/>
</dbReference>
<evidence type="ECO:0000256" key="4">
    <source>
        <dbReference type="ARBA" id="ARBA00023163"/>
    </source>
</evidence>
<evidence type="ECO:0000313" key="8">
    <source>
        <dbReference type="EMBL" id="KAJ6804972.1"/>
    </source>
</evidence>
<reference evidence="8" key="2">
    <citation type="submission" date="2023-04" db="EMBL/GenBank/DDBJ databases">
        <authorList>
            <person name="Bruccoleri R.E."/>
            <person name="Oakeley E.J."/>
            <person name="Faust A.-M."/>
            <person name="Dessus-Babus S."/>
            <person name="Altorfer M."/>
            <person name="Burckhardt D."/>
            <person name="Oertli M."/>
            <person name="Naumann U."/>
            <person name="Petersen F."/>
            <person name="Wong J."/>
        </authorList>
    </citation>
    <scope>NUCLEOTIDE SEQUENCE</scope>
    <source>
        <strain evidence="8">GSM-AAB239-AS_SAM_17_03QT</strain>
        <tissue evidence="8">Leaf</tissue>
    </source>
</reference>
<feature type="domain" description="TF-B3" evidence="7">
    <location>
        <begin position="312"/>
        <end position="402"/>
    </location>
</feature>
<dbReference type="InterPro" id="IPR003340">
    <property type="entry name" value="B3_DNA-bd"/>
</dbReference>
<dbReference type="CDD" id="cd10017">
    <property type="entry name" value="B3_DNA"/>
    <property type="match status" value="1"/>
</dbReference>
<keyword evidence="5" id="KW-0539">Nucleus</keyword>
<evidence type="ECO:0000256" key="1">
    <source>
        <dbReference type="ARBA" id="ARBA00004123"/>
    </source>
</evidence>
<comment type="subcellular location">
    <subcellularLocation>
        <location evidence="1">Nucleus</location>
    </subcellularLocation>
</comment>
<gene>
    <name evidence="8" type="ORF">M6B38_181285</name>
</gene>
<organism evidence="8 9">
    <name type="scientific">Iris pallida</name>
    <name type="common">Sweet iris</name>
    <dbReference type="NCBI Taxonomy" id="29817"/>
    <lineage>
        <taxon>Eukaryota</taxon>
        <taxon>Viridiplantae</taxon>
        <taxon>Streptophyta</taxon>
        <taxon>Embryophyta</taxon>
        <taxon>Tracheophyta</taxon>
        <taxon>Spermatophyta</taxon>
        <taxon>Magnoliopsida</taxon>
        <taxon>Liliopsida</taxon>
        <taxon>Asparagales</taxon>
        <taxon>Iridaceae</taxon>
        <taxon>Iridoideae</taxon>
        <taxon>Irideae</taxon>
        <taxon>Iris</taxon>
    </lineage>
</organism>
<evidence type="ECO:0000256" key="3">
    <source>
        <dbReference type="ARBA" id="ARBA00023125"/>
    </source>
</evidence>
<dbReference type="EMBL" id="JANAVB010035620">
    <property type="protein sequence ID" value="KAJ6804972.1"/>
    <property type="molecule type" value="Genomic_DNA"/>
</dbReference>
<evidence type="ECO:0000313" key="9">
    <source>
        <dbReference type="Proteomes" id="UP001140949"/>
    </source>
</evidence>
<keyword evidence="3" id="KW-0238">DNA-binding</keyword>
<reference evidence="8" key="1">
    <citation type="journal article" date="2023" name="GigaByte">
        <title>Genome assembly of the bearded iris, Iris pallida Lam.</title>
        <authorList>
            <person name="Bruccoleri R.E."/>
            <person name="Oakeley E.J."/>
            <person name="Faust A.M.E."/>
            <person name="Altorfer M."/>
            <person name="Dessus-Babus S."/>
            <person name="Burckhardt D."/>
            <person name="Oertli M."/>
            <person name="Naumann U."/>
            <person name="Petersen F."/>
            <person name="Wong J."/>
        </authorList>
    </citation>
    <scope>NUCLEOTIDE SEQUENCE</scope>
    <source>
        <strain evidence="8">GSM-AAB239-AS_SAM_17_03QT</strain>
    </source>
</reference>
<dbReference type="PANTHER" id="PTHR31391:SF4">
    <property type="entry name" value="B3 DOMAIN-CONTAINING PROTEIN OS03G0184500"/>
    <property type="match status" value="1"/>
</dbReference>
<keyword evidence="4" id="KW-0804">Transcription</keyword>
<evidence type="ECO:0000256" key="2">
    <source>
        <dbReference type="ARBA" id="ARBA00023015"/>
    </source>
</evidence>
<keyword evidence="9" id="KW-1185">Reference proteome</keyword>
<protein>
    <recommendedName>
        <fullName evidence="7">TF-B3 domain-containing protein</fullName>
    </recommendedName>
</protein>
<accession>A0AAX6ELG9</accession>
<evidence type="ECO:0000256" key="5">
    <source>
        <dbReference type="ARBA" id="ARBA00023242"/>
    </source>
</evidence>
<dbReference type="SUPFAM" id="SSF101936">
    <property type="entry name" value="DNA-binding pseudobarrel domain"/>
    <property type="match status" value="1"/>
</dbReference>
<proteinExistence type="predicted"/>
<feature type="coiled-coil region" evidence="6">
    <location>
        <begin position="23"/>
        <end position="117"/>
    </location>
</feature>
<dbReference type="Pfam" id="PF02362">
    <property type="entry name" value="B3"/>
    <property type="match status" value="1"/>
</dbReference>
<dbReference type="PANTHER" id="PTHR31391">
    <property type="entry name" value="B3 DOMAIN-CONTAINING PROTEIN OS11G0197600-RELATED"/>
    <property type="match status" value="1"/>
</dbReference>
<keyword evidence="2" id="KW-0805">Transcription regulation</keyword>
<dbReference type="GO" id="GO:0003677">
    <property type="term" value="F:DNA binding"/>
    <property type="evidence" value="ECO:0007669"/>
    <property type="project" value="UniProtKB-KW"/>
</dbReference>
<dbReference type="InterPro" id="IPR015300">
    <property type="entry name" value="DNA-bd_pseudobarrel_sf"/>
</dbReference>
<name>A0AAX6ELG9_IRIPA</name>